<reference evidence="2 3" key="1">
    <citation type="journal article" date="2017" name="MBio">
        <title>Type VI secretion-mediated competition in the bee gut microbiome.</title>
        <authorList>
            <person name="Steele M.I."/>
            <person name="Kwong W.K."/>
            <person name="Powell J.E."/>
            <person name="Whiteley M."/>
            <person name="Moran N.A."/>
        </authorList>
    </citation>
    <scope>NUCLEOTIDE SEQUENCE [LARGE SCALE GENOMIC DNA]</scope>
    <source>
        <strain evidence="2 3">Occ4-2</strain>
    </source>
</reference>
<name>A0A2N9XML6_9NEIS</name>
<sequence length="373" mass="44547">MIQNNFRRQTSWLPPRPVRWFVWLTLYALAITINKKYADSIITQLGLEITTHWQKWLVSVLPAIAIVTLLLLLRCIWYQMWLIYQRNNQFIYNEKVMNNQKYWSEFMLLDEVILRCGQLNHATDFYNYLSLSSEERKESVFESMSMEIPTQNSSVVYTDRLHTVLSQLVQTLSSREVFTEQYVQYLWLWTADRESWLVFRELVIAEGGYCPVVPDFYVKFGDLNWVIDRFQEELYQKILLLGFECQPEFELYLAMIFAPKGKLAKVQRAFDKHTWHAEQEYFFTAITEKISGFQLESSTQESIQSEDAELTKALIEKDYEIKSYSLDHPEFFQKLQYTSDWMQLLLAIYQAHKQSYVVLFQHHEKIIPISQVK</sequence>
<feature type="transmembrane region" description="Helical" evidence="1">
    <location>
        <begin position="57"/>
        <end position="77"/>
    </location>
</feature>
<dbReference type="AlphaFoldDB" id="A0A2N9XML6"/>
<dbReference type="Proteomes" id="UP000231484">
    <property type="component" value="Unassembled WGS sequence"/>
</dbReference>
<gene>
    <name evidence="2" type="ORF">BHC48_08265</name>
</gene>
<protein>
    <submittedName>
        <fullName evidence="2">Uncharacterized protein</fullName>
    </submittedName>
</protein>
<keyword evidence="1" id="KW-1133">Transmembrane helix</keyword>
<evidence type="ECO:0000313" key="2">
    <source>
        <dbReference type="EMBL" id="PIT49571.1"/>
    </source>
</evidence>
<accession>A0A2N9XML6</accession>
<dbReference type="EMBL" id="MEIQ01000047">
    <property type="protein sequence ID" value="PIT49571.1"/>
    <property type="molecule type" value="Genomic_DNA"/>
</dbReference>
<comment type="caution">
    <text evidence="2">The sequence shown here is derived from an EMBL/GenBank/DDBJ whole genome shotgun (WGS) entry which is preliminary data.</text>
</comment>
<keyword evidence="1" id="KW-0472">Membrane</keyword>
<keyword evidence="1" id="KW-0812">Transmembrane</keyword>
<evidence type="ECO:0000256" key="1">
    <source>
        <dbReference type="SAM" id="Phobius"/>
    </source>
</evidence>
<evidence type="ECO:0000313" key="3">
    <source>
        <dbReference type="Proteomes" id="UP000231484"/>
    </source>
</evidence>
<proteinExistence type="predicted"/>
<organism evidence="2 3">
    <name type="scientific">Snodgrassella alvi</name>
    <dbReference type="NCBI Taxonomy" id="1196083"/>
    <lineage>
        <taxon>Bacteria</taxon>
        <taxon>Pseudomonadati</taxon>
        <taxon>Pseudomonadota</taxon>
        <taxon>Betaproteobacteria</taxon>
        <taxon>Neisseriales</taxon>
        <taxon>Neisseriaceae</taxon>
        <taxon>Snodgrassella</taxon>
    </lineage>
</organism>